<dbReference type="FunCoup" id="A0A7R8UY70">
    <property type="interactions" value="457"/>
</dbReference>
<feature type="region of interest" description="Disordered" evidence="1">
    <location>
        <begin position="1321"/>
        <end position="1361"/>
    </location>
</feature>
<dbReference type="Proteomes" id="UP000594454">
    <property type="component" value="Chromosome 4"/>
</dbReference>
<dbReference type="InParanoid" id="A0A7R8UY70"/>
<evidence type="ECO:0000256" key="1">
    <source>
        <dbReference type="SAM" id="MobiDB-lite"/>
    </source>
</evidence>
<feature type="domain" description="MGA conserved" evidence="2">
    <location>
        <begin position="738"/>
        <end position="776"/>
    </location>
</feature>
<feature type="region of interest" description="Disordered" evidence="1">
    <location>
        <begin position="1060"/>
        <end position="1081"/>
    </location>
</feature>
<dbReference type="OrthoDB" id="6119313at2759"/>
<keyword evidence="4" id="KW-1185">Reference proteome</keyword>
<reference evidence="3 4" key="1">
    <citation type="submission" date="2020-11" db="EMBL/GenBank/DDBJ databases">
        <authorList>
            <person name="Wallbank WR R."/>
            <person name="Pardo Diaz C."/>
            <person name="Kozak K."/>
            <person name="Martin S."/>
            <person name="Jiggins C."/>
            <person name="Moest M."/>
            <person name="Warren A I."/>
            <person name="Generalovic N T."/>
            <person name="Byers J.R.P. K."/>
            <person name="Montejo-Kovacevich G."/>
            <person name="Yen C E."/>
        </authorList>
    </citation>
    <scope>NUCLEOTIDE SEQUENCE [LARGE SCALE GENOMIC DNA]</scope>
</reference>
<name>A0A7R8UY70_HERIL</name>
<protein>
    <recommendedName>
        <fullName evidence="2">MGA conserved domain-containing protein</fullName>
    </recommendedName>
</protein>
<dbReference type="InterPro" id="IPR032060">
    <property type="entry name" value="MGA_dom"/>
</dbReference>
<feature type="compositionally biased region" description="Basic and acidic residues" evidence="1">
    <location>
        <begin position="1061"/>
        <end position="1081"/>
    </location>
</feature>
<evidence type="ECO:0000313" key="4">
    <source>
        <dbReference type="Proteomes" id="UP000594454"/>
    </source>
</evidence>
<dbReference type="EMBL" id="LR899012">
    <property type="protein sequence ID" value="CAD7088149.1"/>
    <property type="molecule type" value="Genomic_DNA"/>
</dbReference>
<evidence type="ECO:0000259" key="2">
    <source>
        <dbReference type="Pfam" id="PF16059"/>
    </source>
</evidence>
<dbReference type="Pfam" id="PF16059">
    <property type="entry name" value="MGA_dom"/>
    <property type="match status" value="1"/>
</dbReference>
<organism evidence="3 4">
    <name type="scientific">Hermetia illucens</name>
    <name type="common">Black soldier fly</name>
    <dbReference type="NCBI Taxonomy" id="343691"/>
    <lineage>
        <taxon>Eukaryota</taxon>
        <taxon>Metazoa</taxon>
        <taxon>Ecdysozoa</taxon>
        <taxon>Arthropoda</taxon>
        <taxon>Hexapoda</taxon>
        <taxon>Insecta</taxon>
        <taxon>Pterygota</taxon>
        <taxon>Neoptera</taxon>
        <taxon>Endopterygota</taxon>
        <taxon>Diptera</taxon>
        <taxon>Brachycera</taxon>
        <taxon>Stratiomyomorpha</taxon>
        <taxon>Stratiomyidae</taxon>
        <taxon>Hermetiinae</taxon>
        <taxon>Hermetia</taxon>
    </lineage>
</organism>
<evidence type="ECO:0000313" key="3">
    <source>
        <dbReference type="EMBL" id="CAD7088149.1"/>
    </source>
</evidence>
<proteinExistence type="predicted"/>
<accession>A0A7R8UY70</accession>
<gene>
    <name evidence="3" type="ORF">HERILL_LOCUS10800</name>
</gene>
<sequence>MQSVEKGAPMITNNITRLAKELILHLRRLAEKQEITDRDLCQYFRKNIRCLLFMNRHHAVIRRRLLKRRNAVILRHNCLKYKSELGSKTKKLKKRNIELALSWSRRVVLHLKQRRALLKLTNRESKEEILLQPDDLKKLNERIEHYKNSTNKAANNIFQDEAGEANTASEPIQIDLTETHNFHLQPNISNFEQKAELKGTNFLDSLIDKLKKNDVTNSFIRKPQQEEQNNVLCKFISKQTNEPAIHDDSDASSDFLGFSEDDPYGLLPTPKVPTQMQSDKSPFISEKLDTFLRENSLENRTRIELPKIKQIEEGMVCEGAQPPKIQMQKVPDELAKARTVAEKRMLLERKRSLKYFIIENENTVYRELKRRSKYNQCNDVLITRLQAAGIPFRRDCWKAASWLRTSNGKFCFQTLNVNGKSYKLIGTRGNHRHKVLGNYNDSPICKKIRSGCPKSCTQPLEMKGIKLCQPNLEVNDIHASCRKEEGSEHKRQIPKLLESLENTIKHKPGPLSRKALRSCKKEIDAGEVEVYKMPTIQIEVFPKVNQPLDERIKPYLKLVLPSEKISREWAEFAVSTLVTRNNKNCEEKEANYKKSFTFDIPYLNNQKTVLVRKVYKRNEKYHNIENDSSDLTFRQNIDPANEVEVTCGKILSEMIDSVALSLSEDSMVKNDPDIDYLRNEIKDDSGRSRVANEQLTEVFPKADTNKSKPKKRLLLELKRLNATIVEAQNDCISAAVVKCNKEFCRLGCVCQSFMGITSPKTHCKQSACMFKCTCKNSTIEQFNCTNRVLSEEDALLIREKATARLAKIEKDFCATVVLTDHKTYLLNESQSEKRRIKRVPKRFIDFVQDDILPTNNRNNIVNCESPQKSNLASNMNFLLTTLKHCNVSLSRLEGLQNIEPWCMIHCLYKCFCEGKSTEGEPFKFAEGDSVEEEEIIYPRKRRYSFDKEEKEPPYVAIKRKYYSAGYVSGSRVSAVPASIYKSLNREKAKSIKLKVMADDNVEKRMLLKQRLAQSRDFKNFESTSVKRNNSKSITKDHEYPKTDIPKTLLSQLTATDLGSAPDKKSIVDKHNLQQESKSKQIDRSCPIIDSDTTMPIITSVMSLNVNNERNPIHYMRNIPIELPSVKCRHGEISLSEFHKSAIGKLNVAVTRTMQSICHIQKQNSKHIPLPAPRTLSSLQWRYFLEAFVEELVFVWEVCVRNRNILIATKMNIMPQIHGATSAANIKVVPREKLPMIGKMLLDRLSGEHTQKLSVLMSGEESCWHIIGFINSQTNYLAAPNNVSLVRPTPESHPQVTMKVNELYKMLFLREIQVMKQKQAIAKNASHPPEPRRLETQVMEPKQTTTKNASDKPKSAGSVSISNLTLKKSQPHSIKVKSNLEIMPISEMAAKSLVIPLPNKQDHLWLMVDLVDDFSHIYVPEWKDFLTYSRIKRSFEIAAKSKKTVKLAKLAGKADIYATPDCYNRLYIGPYFEKANVNLVLCQNVDEKILLREDFEKSQNINRSRRTVGYWLQIKNSTLICQEESKESENITNRTKNIRCELPSASSSKGSQSKPTQISLLKRNYLPRKSSPGVKHHGTLSNQRVSEKYVKNINLKKFISQKGSLPSSPEPVNKISGYFVTDAISLGKIRAERFHNCYLIKLPNIEEQLKLANEKVVNKYLTNLILQVIEGNYLISRTFMLKWRFIRSNSEEERKYDLFSLERADIIKAFQKDKFFSSASDIIPVTVLNGAAEIKSVQTKISSSSNRARDIKSQTVQARPVITKVNPTQLARVTTSTQRLQNLSSEVILIDD</sequence>